<evidence type="ECO:0000256" key="3">
    <source>
        <dbReference type="ARBA" id="ARBA00022840"/>
    </source>
</evidence>
<dbReference type="PANTHER" id="PTHR24031">
    <property type="entry name" value="RNA HELICASE"/>
    <property type="match status" value="1"/>
</dbReference>
<dbReference type="OrthoDB" id="10265785at2759"/>
<dbReference type="Proteomes" id="UP000692954">
    <property type="component" value="Unassembled WGS sequence"/>
</dbReference>
<accession>A0A8S1QA49</accession>
<comment type="catalytic activity">
    <reaction evidence="5">
        <text>ATP + H2O = ADP + phosphate + H(+)</text>
        <dbReference type="Rhea" id="RHEA:13065"/>
        <dbReference type="ChEBI" id="CHEBI:15377"/>
        <dbReference type="ChEBI" id="CHEBI:15378"/>
        <dbReference type="ChEBI" id="CHEBI:30616"/>
        <dbReference type="ChEBI" id="CHEBI:43474"/>
        <dbReference type="ChEBI" id="CHEBI:456216"/>
        <dbReference type="EC" id="3.6.4.13"/>
    </reaction>
</comment>
<dbReference type="GO" id="GO:0016787">
    <property type="term" value="F:hydrolase activity"/>
    <property type="evidence" value="ECO:0007669"/>
    <property type="project" value="UniProtKB-KW"/>
</dbReference>
<name>A0A8S1QA49_9CILI</name>
<dbReference type="EMBL" id="CAJJDN010000101">
    <property type="protein sequence ID" value="CAD8112502.1"/>
    <property type="molecule type" value="Genomic_DNA"/>
</dbReference>
<protein>
    <recommendedName>
        <fullName evidence="5">ATP-dependent RNA helicase</fullName>
        <ecNumber evidence="5">3.6.4.13</ecNumber>
    </recommendedName>
</protein>
<evidence type="ECO:0000313" key="8">
    <source>
        <dbReference type="Proteomes" id="UP000692954"/>
    </source>
</evidence>
<proteinExistence type="inferred from homology"/>
<keyword evidence="2 5" id="KW-0378">Hydrolase</keyword>
<dbReference type="Pfam" id="PF00270">
    <property type="entry name" value="DEAD"/>
    <property type="match status" value="1"/>
</dbReference>
<comment type="function">
    <text evidence="5">RNA helicase.</text>
</comment>
<evidence type="ECO:0000313" key="7">
    <source>
        <dbReference type="EMBL" id="CAD8112502.1"/>
    </source>
</evidence>
<dbReference type="GO" id="GO:0003723">
    <property type="term" value="F:RNA binding"/>
    <property type="evidence" value="ECO:0007669"/>
    <property type="project" value="UniProtKB-UniRule"/>
</dbReference>
<keyword evidence="5" id="KW-0347">Helicase</keyword>
<keyword evidence="8" id="KW-1185">Reference proteome</keyword>
<evidence type="ECO:0000256" key="4">
    <source>
        <dbReference type="PROSITE-ProRule" id="PRU00552"/>
    </source>
</evidence>
<evidence type="ECO:0000259" key="6">
    <source>
        <dbReference type="PROSITE" id="PS51195"/>
    </source>
</evidence>
<dbReference type="PROSITE" id="PS51195">
    <property type="entry name" value="Q_MOTIF"/>
    <property type="match status" value="1"/>
</dbReference>
<organism evidence="7 8">
    <name type="scientific">Paramecium sonneborni</name>
    <dbReference type="NCBI Taxonomy" id="65129"/>
    <lineage>
        <taxon>Eukaryota</taxon>
        <taxon>Sar</taxon>
        <taxon>Alveolata</taxon>
        <taxon>Ciliophora</taxon>
        <taxon>Intramacronucleata</taxon>
        <taxon>Oligohymenophorea</taxon>
        <taxon>Peniculida</taxon>
        <taxon>Parameciidae</taxon>
        <taxon>Paramecium</taxon>
    </lineage>
</organism>
<keyword evidence="3 5" id="KW-0067">ATP-binding</keyword>
<dbReference type="InterPro" id="IPR014014">
    <property type="entry name" value="RNA_helicase_DEAD_Q_motif"/>
</dbReference>
<dbReference type="GO" id="GO:0005524">
    <property type="term" value="F:ATP binding"/>
    <property type="evidence" value="ECO:0007669"/>
    <property type="project" value="UniProtKB-UniRule"/>
</dbReference>
<evidence type="ECO:0000256" key="1">
    <source>
        <dbReference type="ARBA" id="ARBA00022741"/>
    </source>
</evidence>
<feature type="short sequence motif" description="Q motif" evidence="4">
    <location>
        <begin position="22"/>
        <end position="50"/>
    </location>
</feature>
<evidence type="ECO:0000256" key="2">
    <source>
        <dbReference type="ARBA" id="ARBA00022801"/>
    </source>
</evidence>
<keyword evidence="1 5" id="KW-0547">Nucleotide-binding</keyword>
<evidence type="ECO:0000256" key="5">
    <source>
        <dbReference type="RuleBase" id="RU365068"/>
    </source>
</evidence>
<feature type="domain" description="DEAD-box RNA helicase Q" evidence="6">
    <location>
        <begin position="22"/>
        <end position="50"/>
    </location>
</feature>
<dbReference type="GO" id="GO:0003724">
    <property type="term" value="F:RNA helicase activity"/>
    <property type="evidence" value="ECO:0007669"/>
    <property type="project" value="UniProtKB-EC"/>
</dbReference>
<sequence length="176" mass="20050">MDKYHLYNNVECNINEDIIIYPTFESMQLRKELIEGIYAYGYTIPSVVQQRAIVPIIKGRNVVLKSLRSTSKTTVIALSVLQIIDLSANETQVLILSKTKEKTEQIAKILIALGDFLNISNYKSCFGVNSIQDNINILQNIQNGVQMISSSIDQVFKYQRNILTFSHLKMIIFELS</sequence>
<comment type="caution">
    <text evidence="7">The sequence shown here is derived from an EMBL/GenBank/DDBJ whole genome shotgun (WGS) entry which is preliminary data.</text>
</comment>
<comment type="domain">
    <text evidence="5">The Q motif is unique to and characteristic of the DEAD box family of RNA helicases and controls ATP binding and hydrolysis.</text>
</comment>
<keyword evidence="5" id="KW-0694">RNA-binding</keyword>
<reference evidence="7" key="1">
    <citation type="submission" date="2021-01" db="EMBL/GenBank/DDBJ databases">
        <authorList>
            <consortium name="Genoscope - CEA"/>
            <person name="William W."/>
        </authorList>
    </citation>
    <scope>NUCLEOTIDE SEQUENCE</scope>
</reference>
<dbReference type="EC" id="3.6.4.13" evidence="5"/>
<dbReference type="AlphaFoldDB" id="A0A8S1QA49"/>
<dbReference type="InterPro" id="IPR011545">
    <property type="entry name" value="DEAD/DEAH_box_helicase_dom"/>
</dbReference>
<gene>
    <name evidence="7" type="ORF">PSON_ATCC_30995.1.T1010031</name>
</gene>
<comment type="similarity">
    <text evidence="5">Belongs to the DEAD box helicase family.</text>
</comment>